<dbReference type="GO" id="GO:0004222">
    <property type="term" value="F:metalloendopeptidase activity"/>
    <property type="evidence" value="ECO:0007669"/>
    <property type="project" value="UniProtKB-UniRule"/>
</dbReference>
<reference evidence="9 10" key="1">
    <citation type="journal article" date="2020" name="Arch. Virol.">
        <title>Full-length genome characterization of a novel recombinant vaccine-like lumpy skin disease virus strain detected during the climatic winter in Russia, 2019.</title>
        <authorList>
            <person name="Sprygin A."/>
            <person name="Van Schalkwyk A."/>
            <person name="Shumilova I."/>
            <person name="Nesterov A."/>
            <person name="Kononova S."/>
            <person name="Prutnikov P."/>
            <person name="Byadovskaya O."/>
            <person name="Kononov A."/>
        </authorList>
    </citation>
    <scope>NUCLEOTIDE SEQUENCE [LARGE SCALE GENOMIC DNA]</scope>
    <source>
        <strain evidence="9">LSDV/Russia/Udmurtiya/2019</strain>
    </source>
</reference>
<proteinExistence type="inferred from homology"/>
<protein>
    <recommendedName>
        <fullName evidence="8">Metalloendopeptidase</fullName>
        <ecNumber evidence="8">3.4.24.-</ecNumber>
    </recommendedName>
</protein>
<comment type="cofactor">
    <cofactor evidence="1 8">
        <name>Zn(2+)</name>
        <dbReference type="ChEBI" id="CHEBI:29105"/>
    </cofactor>
</comment>
<evidence type="ECO:0000256" key="7">
    <source>
        <dbReference type="ARBA" id="ARBA00023049"/>
    </source>
</evidence>
<comment type="similarity">
    <text evidence="2 8">Belongs to the peptidase M44 family.</text>
</comment>
<dbReference type="InterPro" id="IPR005072">
    <property type="entry name" value="Peptidase_M44"/>
</dbReference>
<keyword evidence="7 8" id="KW-0482">Metalloprotease</keyword>
<dbReference type="EMBL" id="MT134042">
    <property type="protein sequence ID" value="QNN94361.1"/>
    <property type="molecule type" value="Genomic_DNA"/>
</dbReference>
<dbReference type="GO" id="GO:0019058">
    <property type="term" value="P:viral life cycle"/>
    <property type="evidence" value="ECO:0007669"/>
    <property type="project" value="UniProtKB-UniRule"/>
</dbReference>
<dbReference type="InterPro" id="IPR011249">
    <property type="entry name" value="Metalloenz_LuxS/M16"/>
</dbReference>
<keyword evidence="4 8" id="KW-0479">Metal-binding</keyword>
<keyword evidence="5 8" id="KW-0378">Hydrolase</keyword>
<organism evidence="9 10">
    <name type="scientific">Lumpy skin disease virus</name>
    <name type="common">LSDV</name>
    <dbReference type="NCBI Taxonomy" id="59509"/>
    <lineage>
        <taxon>Viruses</taxon>
        <taxon>Varidnaviria</taxon>
        <taxon>Bamfordvirae</taxon>
        <taxon>Nucleocytoviricota</taxon>
        <taxon>Pokkesviricetes</taxon>
        <taxon>Chitovirales</taxon>
        <taxon>Poxviridae</taxon>
        <taxon>Chordopoxvirinae</taxon>
        <taxon>Capripoxvirus</taxon>
        <taxon>Capripoxvirus lumpyskinpox</taxon>
    </lineage>
</organism>
<evidence type="ECO:0000313" key="9">
    <source>
        <dbReference type="EMBL" id="QNN94361.1"/>
    </source>
</evidence>
<evidence type="ECO:0000256" key="5">
    <source>
        <dbReference type="ARBA" id="ARBA00022801"/>
    </source>
</evidence>
<accession>A0A7G9UK19</accession>
<dbReference type="PIRSF" id="PIRSF015679">
    <property type="entry name" value="Peptidase_M44"/>
    <property type="match status" value="1"/>
</dbReference>
<dbReference type="Pfam" id="PF03410">
    <property type="entry name" value="Peptidase_M44"/>
    <property type="match status" value="1"/>
</dbReference>
<evidence type="ECO:0000256" key="6">
    <source>
        <dbReference type="ARBA" id="ARBA00022833"/>
    </source>
</evidence>
<dbReference type="Proteomes" id="UP000516244">
    <property type="component" value="Segment"/>
</dbReference>
<evidence type="ECO:0000256" key="3">
    <source>
        <dbReference type="ARBA" id="ARBA00022670"/>
    </source>
</evidence>
<sequence length="596" mass="69241">MIVLSNGVRIFIDELMNKDIYLGIACFGFENDIGNIIGIAHLLEHILITFDPSKFVANASTARSYMSFWCRSIKGKSKTIDAVETLISWFFDENKIKDTFSISKIKDHIKELENEYYFRNEIFHCMDALSFLANGDLYNGGRISMLQNINNIDDMLSSRMHRIIGPNVVIFVKALDEYTLSLLSKTFGKLPTCPLTIPYNNLPTIKGKFVMMPSPFYTVMVNIKPTLDNILSMISLYEMYHLIDYETIGDQLYISISFINEDDFEKFIKGIYIIDFEAYKNITFNYGDDFLMNIYLSFPWIQHDIYDYITEINCNISIILKSLEDNIYNSIASGNYVAIYPNFSNVIFNKNDSQMHKIIVMDNNNFSINDIYNNTNTKSRIKLMKKQSQNEIYIKYDDVEFISYVNLALGFKNKIKKKNDGVQINHQFSSEDIKNILESETFLKYSKSKPATMYQYLLLSFFVSGNSIEDILLNRESVLKPVKHFKNKIVFGKKSKYHIKTFSSFVCGLVKGINITNESLTNMMWVLKRKGLIYSLDFTKLDKHLYYVFMFTIYPNSVVKYITTENIFKNHCLVISEKGIVEDFSSMKKDIVIKLI</sequence>
<evidence type="ECO:0000256" key="1">
    <source>
        <dbReference type="ARBA" id="ARBA00001947"/>
    </source>
</evidence>
<evidence type="ECO:0000256" key="4">
    <source>
        <dbReference type="ARBA" id="ARBA00022723"/>
    </source>
</evidence>
<evidence type="ECO:0000256" key="8">
    <source>
        <dbReference type="PIRNR" id="PIRNR015679"/>
    </source>
</evidence>
<keyword evidence="6 8" id="KW-0862">Zinc</keyword>
<dbReference type="SUPFAM" id="SSF63411">
    <property type="entry name" value="LuxS/MPP-like metallohydrolase"/>
    <property type="match status" value="1"/>
</dbReference>
<organismHost>
    <name type="scientific">Bos taurus</name>
    <name type="common">Bovine</name>
    <dbReference type="NCBI Taxonomy" id="9913"/>
</organismHost>
<name>A0A7G9UK19_LSDV</name>
<evidence type="ECO:0000313" key="10">
    <source>
        <dbReference type="Proteomes" id="UP000516244"/>
    </source>
</evidence>
<dbReference type="GO" id="GO:0006508">
    <property type="term" value="P:proteolysis"/>
    <property type="evidence" value="ECO:0007669"/>
    <property type="project" value="UniProtKB-KW"/>
</dbReference>
<gene>
    <name evidence="9" type="ORF">LSDV-Udmurtiya/2019-049</name>
</gene>
<dbReference type="GO" id="GO:0008270">
    <property type="term" value="F:zinc ion binding"/>
    <property type="evidence" value="ECO:0007669"/>
    <property type="project" value="UniProtKB-UniRule"/>
</dbReference>
<evidence type="ECO:0000256" key="2">
    <source>
        <dbReference type="ARBA" id="ARBA00007580"/>
    </source>
</evidence>
<keyword evidence="3 8" id="KW-0645">Protease</keyword>
<dbReference type="EC" id="3.4.24.-" evidence="8"/>